<organism evidence="2">
    <name type="scientific">Oryza glumipatula</name>
    <dbReference type="NCBI Taxonomy" id="40148"/>
    <lineage>
        <taxon>Eukaryota</taxon>
        <taxon>Viridiplantae</taxon>
        <taxon>Streptophyta</taxon>
        <taxon>Embryophyta</taxon>
        <taxon>Tracheophyta</taxon>
        <taxon>Spermatophyta</taxon>
        <taxon>Magnoliopsida</taxon>
        <taxon>Liliopsida</taxon>
        <taxon>Poales</taxon>
        <taxon>Poaceae</taxon>
        <taxon>BOP clade</taxon>
        <taxon>Oryzoideae</taxon>
        <taxon>Oryzeae</taxon>
        <taxon>Oryzinae</taxon>
        <taxon>Oryza</taxon>
    </lineage>
</organism>
<feature type="domain" description="At2g24240-like C-terminal beta-propeller" evidence="1">
    <location>
        <begin position="11"/>
        <end position="102"/>
    </location>
</feature>
<dbReference type="InterPro" id="IPR057441">
    <property type="entry name" value="Beta_prop_At2g24240"/>
</dbReference>
<dbReference type="Gramene" id="OGLUM08G08950.1">
    <property type="protein sequence ID" value="OGLUM08G08950.1"/>
    <property type="gene ID" value="OGLUM08G08950"/>
</dbReference>
<dbReference type="eggNOG" id="KOG2714">
    <property type="taxonomic scope" value="Eukaryota"/>
</dbReference>
<evidence type="ECO:0000313" key="3">
    <source>
        <dbReference type="Proteomes" id="UP000026961"/>
    </source>
</evidence>
<dbReference type="HOGENOM" id="CLU_1456607_0_0_1"/>
<dbReference type="Pfam" id="PF25279">
    <property type="entry name" value="Beta_prop_At2g24240"/>
    <property type="match status" value="1"/>
</dbReference>
<evidence type="ECO:0000259" key="1">
    <source>
        <dbReference type="Pfam" id="PF25279"/>
    </source>
</evidence>
<dbReference type="EnsemblPlants" id="OGLUM08G08950.1">
    <property type="protein sequence ID" value="OGLUM08G08950.1"/>
    <property type="gene ID" value="OGLUM08G08950"/>
</dbReference>
<keyword evidence="3" id="KW-1185">Reference proteome</keyword>
<protein>
    <recommendedName>
        <fullName evidence="1">At2g24240-like C-terminal beta-propeller domain-containing protein</fullName>
    </recommendedName>
</protein>
<accession>A0A0E0AT22</accession>
<reference evidence="2" key="1">
    <citation type="submission" date="2015-04" db="UniProtKB">
        <authorList>
            <consortium name="EnsemblPlants"/>
        </authorList>
    </citation>
    <scope>IDENTIFICATION</scope>
</reference>
<dbReference type="Proteomes" id="UP000026961">
    <property type="component" value="Chromosome 8"/>
</dbReference>
<name>A0A0E0AT22_9ORYZ</name>
<dbReference type="AlphaFoldDB" id="A0A0E0AT22"/>
<dbReference type="STRING" id="40148.A0A0E0AT22"/>
<sequence>MIIRPQSAIGGIGVWDCTTGEQADFFYEPPGCALGDADKLQWLDGTSTLMAATMFPRTDTSFIILLDFRDKKNVAWSWSDVGTPALLEDKNVLHAIAMEDGRQSRVPKSGVTGRLIARSTSQGRLGDEFKLRTIPNASYRSGLQGWYFGQNKVFESFHGPWGIRNYLESRIEMMRLCRGAADTALS</sequence>
<evidence type="ECO:0000313" key="2">
    <source>
        <dbReference type="EnsemblPlants" id="OGLUM08G08950.1"/>
    </source>
</evidence>
<proteinExistence type="predicted"/>
<reference evidence="2" key="2">
    <citation type="submission" date="2018-05" db="EMBL/GenBank/DDBJ databases">
        <title>OgluRS3 (Oryza glumaepatula Reference Sequence Version 3).</title>
        <authorList>
            <person name="Zhang J."/>
            <person name="Kudrna D."/>
            <person name="Lee S."/>
            <person name="Talag J."/>
            <person name="Welchert J."/>
            <person name="Wing R.A."/>
        </authorList>
    </citation>
    <scope>NUCLEOTIDE SEQUENCE [LARGE SCALE GENOMIC DNA]</scope>
</reference>